<reference evidence="1" key="1">
    <citation type="submission" date="2016-10" db="EMBL/GenBank/DDBJ databases">
        <authorList>
            <person name="See-Too W.S."/>
        </authorList>
    </citation>
    <scope>NUCLEOTIDE SEQUENCE</scope>
    <source>
        <strain evidence="1">L10.15</strain>
    </source>
</reference>
<sequence>MTMNEYILVKSIIDEWDPINLLDFCPEDEYTPEIKDIAALLPDVKSVDELALKIRQVFIKWFEIFLSIEKCYLVALKIWEATKKT</sequence>
<dbReference type="SUPFAM" id="SSF116922">
    <property type="entry name" value="YugE-like"/>
    <property type="match status" value="1"/>
</dbReference>
<proteinExistence type="predicted"/>
<accession>A0A1B1S530</accession>
<dbReference type="KEGG" id="pll:I858_015065"/>
<keyword evidence="2" id="KW-1185">Reference proteome</keyword>
<dbReference type="EMBL" id="CP016540">
    <property type="protein sequence ID" value="ANU28310.1"/>
    <property type="molecule type" value="Genomic_DNA"/>
</dbReference>
<evidence type="ECO:0008006" key="3">
    <source>
        <dbReference type="Google" id="ProtNLM"/>
    </source>
</evidence>
<dbReference type="Proteomes" id="UP000053354">
    <property type="component" value="Chromosome"/>
</dbReference>
<name>A0A1B1S530_9BACL</name>
<protein>
    <recommendedName>
        <fullName evidence="3">DUF1871 domain-containing protein</fullName>
    </recommendedName>
</protein>
<gene>
    <name evidence="1" type="ORF">I858_015065</name>
</gene>
<dbReference type="Gene3D" id="1.10.340.20">
    <property type="entry name" value="Apc36109-like domain"/>
    <property type="match status" value="1"/>
</dbReference>
<dbReference type="STRING" id="1302659.I858_015065"/>
<organism evidence="1 2">
    <name type="scientific">Planococcus versutus</name>
    <dbReference type="NCBI Taxonomy" id="1302659"/>
    <lineage>
        <taxon>Bacteria</taxon>
        <taxon>Bacillati</taxon>
        <taxon>Bacillota</taxon>
        <taxon>Bacilli</taxon>
        <taxon>Bacillales</taxon>
        <taxon>Caryophanaceae</taxon>
        <taxon>Planococcus</taxon>
    </lineage>
</organism>
<dbReference type="Pfam" id="PF08958">
    <property type="entry name" value="DUF1871"/>
    <property type="match status" value="1"/>
</dbReference>
<dbReference type="InterPro" id="IPR015053">
    <property type="entry name" value="DUF1871"/>
</dbReference>
<dbReference type="AlphaFoldDB" id="A0A1B1S530"/>
<evidence type="ECO:0000313" key="1">
    <source>
        <dbReference type="EMBL" id="ANU28310.1"/>
    </source>
</evidence>
<dbReference type="InterPro" id="IPR023162">
    <property type="entry name" value="Apc36109-like_dom_sf"/>
</dbReference>
<evidence type="ECO:0000313" key="2">
    <source>
        <dbReference type="Proteomes" id="UP000053354"/>
    </source>
</evidence>